<dbReference type="OrthoDB" id="5652006at2"/>
<feature type="domain" description="DUF3592" evidence="1">
    <location>
        <begin position="55"/>
        <end position="129"/>
    </location>
</feature>
<comment type="caution">
    <text evidence="2">The sequence shown here is derived from an EMBL/GenBank/DDBJ whole genome shotgun (WGS) entry which is preliminary data.</text>
</comment>
<name>A0A2S6F9K2_LEGPN</name>
<protein>
    <submittedName>
        <fullName evidence="2">DUF3592 domain-containing protein</fullName>
    </submittedName>
</protein>
<dbReference type="AlphaFoldDB" id="A0A2S6F9K2"/>
<sequence length="159" mass="19010">MGKNMVWPIIWRWILDLGWLCFLLILFWYFWKKRKDLVEARSWLKAKGHITRCEWTRVGHSVWPKIEYTYEVYEKDLTGEYLFLDTTLNTPNSKYSRSIAYKVAIAYRDNSEIDVYYNPNHPEQSVLDVTIPKKLTFILILISALVLLHIGIIVWRLLA</sequence>
<organism evidence="2 3">
    <name type="scientific">Legionella pneumophila</name>
    <dbReference type="NCBI Taxonomy" id="446"/>
    <lineage>
        <taxon>Bacteria</taxon>
        <taxon>Pseudomonadati</taxon>
        <taxon>Pseudomonadota</taxon>
        <taxon>Gammaproteobacteria</taxon>
        <taxon>Legionellales</taxon>
        <taxon>Legionellaceae</taxon>
        <taxon>Legionella</taxon>
    </lineage>
</organism>
<dbReference type="Proteomes" id="UP000239239">
    <property type="component" value="Unassembled WGS sequence"/>
</dbReference>
<evidence type="ECO:0000313" key="3">
    <source>
        <dbReference type="Proteomes" id="UP000239239"/>
    </source>
</evidence>
<dbReference type="Pfam" id="PF12158">
    <property type="entry name" value="DUF3592"/>
    <property type="match status" value="1"/>
</dbReference>
<dbReference type="EMBL" id="PQWY01000001">
    <property type="protein sequence ID" value="PPK34091.1"/>
    <property type="molecule type" value="Genomic_DNA"/>
</dbReference>
<proteinExistence type="predicted"/>
<gene>
    <name evidence="2" type="ORF">C3928_00990</name>
</gene>
<accession>A0A2S6F9K2</accession>
<evidence type="ECO:0000259" key="1">
    <source>
        <dbReference type="Pfam" id="PF12158"/>
    </source>
</evidence>
<evidence type="ECO:0000313" key="2">
    <source>
        <dbReference type="EMBL" id="PPK34091.1"/>
    </source>
</evidence>
<reference evidence="2 3" key="1">
    <citation type="submission" date="2018-02" db="EMBL/GenBank/DDBJ databases">
        <title>Draft genome sequences of four Legionella pneumophila clinical strains isolated in Ontario.</title>
        <authorList>
            <person name="Fortuna A."/>
            <person name="Ramnarine R."/>
            <person name="Li A."/>
            <person name="Frantz C."/>
            <person name="Mallo G."/>
        </authorList>
    </citation>
    <scope>NUCLEOTIDE SEQUENCE [LARGE SCALE GENOMIC DNA]</scope>
    <source>
        <strain evidence="2 3">LG61</strain>
    </source>
</reference>
<dbReference type="InterPro" id="IPR021994">
    <property type="entry name" value="DUF3592"/>
</dbReference>